<dbReference type="Pfam" id="PF13639">
    <property type="entry name" value="zf-RING_2"/>
    <property type="match status" value="1"/>
</dbReference>
<evidence type="ECO:0000256" key="2">
    <source>
        <dbReference type="SAM" id="MobiDB-lite"/>
    </source>
</evidence>
<comment type="caution">
    <text evidence="4">The sequence shown here is derived from an EMBL/GenBank/DDBJ whole genome shotgun (WGS) entry which is preliminary data.</text>
</comment>
<dbReference type="Gene3D" id="3.30.40.10">
    <property type="entry name" value="Zinc/RING finger domain, C3HC4 (zinc finger)"/>
    <property type="match status" value="1"/>
</dbReference>
<dbReference type="SUPFAM" id="SSF57850">
    <property type="entry name" value="RING/U-box"/>
    <property type="match status" value="1"/>
</dbReference>
<dbReference type="InterPro" id="IPR001841">
    <property type="entry name" value="Znf_RING"/>
</dbReference>
<gene>
    <name evidence="4" type="ORF">OXYTRIMIC_202</name>
</gene>
<evidence type="ECO:0000256" key="1">
    <source>
        <dbReference type="PROSITE-ProRule" id="PRU00175"/>
    </source>
</evidence>
<protein>
    <submittedName>
        <fullName evidence="4">Zinc finger family protein</fullName>
    </submittedName>
</protein>
<feature type="region of interest" description="Disordered" evidence="2">
    <location>
        <begin position="136"/>
        <end position="162"/>
    </location>
</feature>
<accession>A0A073HYZ3</accession>
<evidence type="ECO:0000259" key="3">
    <source>
        <dbReference type="PROSITE" id="PS50089"/>
    </source>
</evidence>
<keyword evidence="1" id="KW-0862">Zinc</keyword>
<dbReference type="PROSITE" id="PS50089">
    <property type="entry name" value="ZF_RING_2"/>
    <property type="match status" value="1"/>
</dbReference>
<dbReference type="AlphaFoldDB" id="A0A073HYZ3"/>
<dbReference type="GO" id="GO:0008270">
    <property type="term" value="F:zinc ion binding"/>
    <property type="evidence" value="ECO:0007669"/>
    <property type="project" value="UniProtKB-KW"/>
</dbReference>
<dbReference type="Proteomes" id="UP000053232">
    <property type="component" value="Unassembled WGS sequence"/>
</dbReference>
<evidence type="ECO:0000313" key="4">
    <source>
        <dbReference type="EMBL" id="KEJ82450.1"/>
    </source>
</evidence>
<evidence type="ECO:0000313" key="5">
    <source>
        <dbReference type="Proteomes" id="UP000053232"/>
    </source>
</evidence>
<proteinExistence type="predicted"/>
<reference evidence="5" key="1">
    <citation type="journal article" date="2014" name="Cell">
        <title>The Architecture of a Scrambled Genome Reveals Massive Levels of Genomic Rearrangement during Development.</title>
        <authorList>
            <person name="Chen X."/>
            <person name="Bracht J.R."/>
            <person name="Goldman A.D."/>
            <person name="Dolzhenko E."/>
            <person name="Clay D.M."/>
            <person name="Swart E.C."/>
            <person name="Perlman D.H."/>
            <person name="Doak T.G."/>
            <person name="Stuart A."/>
            <person name="Amemiya C.T."/>
            <person name="Sebra R.P."/>
            <person name="Landweber L.F."/>
        </authorList>
    </citation>
    <scope>NUCLEOTIDE SEQUENCE [LARGE SCALE GENOMIC DNA]</scope>
    <source>
        <strain evidence="5">JRB310</strain>
    </source>
</reference>
<keyword evidence="1" id="KW-0479">Metal-binding</keyword>
<feature type="domain" description="RING-type" evidence="3">
    <location>
        <begin position="81"/>
        <end position="122"/>
    </location>
</feature>
<sequence length="162" mass="19159">MPNRDVLAECNQCKKTMRNDKKKKHVCPQTENPTFTKLDRILQVPIVKADHNKDFHVCICGYKTKRKDKLKKHVCRHEQQCLICLNDMSKKTIIKSDCSHLQCAQCFNDWQLQKQSTCPFCRQEILKYTIHQQNKKPTEVKITKRRRQQIPDNYLGPHDAPN</sequence>
<name>A0A073HYZ3_9SPIT</name>
<keyword evidence="5" id="KW-1185">Reference proteome</keyword>
<keyword evidence="1" id="KW-0863">Zinc-finger</keyword>
<dbReference type="InterPro" id="IPR013083">
    <property type="entry name" value="Znf_RING/FYVE/PHD"/>
</dbReference>
<organism evidence="4 5">
    <name type="scientific">Oxytricha trifallax</name>
    <dbReference type="NCBI Taxonomy" id="1172189"/>
    <lineage>
        <taxon>Eukaryota</taxon>
        <taxon>Sar</taxon>
        <taxon>Alveolata</taxon>
        <taxon>Ciliophora</taxon>
        <taxon>Intramacronucleata</taxon>
        <taxon>Spirotrichea</taxon>
        <taxon>Stichotrichia</taxon>
        <taxon>Sporadotrichida</taxon>
        <taxon>Oxytrichidae</taxon>
        <taxon>Oxytrichinae</taxon>
        <taxon>Oxytricha</taxon>
    </lineage>
</organism>
<dbReference type="EMBL" id="ARYC01019566">
    <property type="protein sequence ID" value="KEJ82450.1"/>
    <property type="molecule type" value="Genomic_DNA"/>
</dbReference>